<evidence type="ECO:0000256" key="7">
    <source>
        <dbReference type="PIRSR" id="PIRSR618044-1"/>
    </source>
</evidence>
<evidence type="ECO:0000256" key="5">
    <source>
        <dbReference type="ARBA" id="ARBA00022984"/>
    </source>
</evidence>
<dbReference type="PRINTS" id="PR00725">
    <property type="entry name" value="DADACBPTASE1"/>
</dbReference>
<protein>
    <submittedName>
        <fullName evidence="11">Serine-type D-Ala-D-Ala carboxypeptidase</fullName>
        <ecNumber evidence="11">3.4.16.4</ecNumber>
    </submittedName>
</protein>
<dbReference type="EC" id="3.4.16.4" evidence="11"/>
<evidence type="ECO:0000256" key="1">
    <source>
        <dbReference type="ARBA" id="ARBA00007164"/>
    </source>
</evidence>
<evidence type="ECO:0000313" key="12">
    <source>
        <dbReference type="Proteomes" id="UP000002725"/>
    </source>
</evidence>
<proteinExistence type="inferred from homology"/>
<dbReference type="InterPro" id="IPR012338">
    <property type="entry name" value="Beta-lactam/transpept-like"/>
</dbReference>
<dbReference type="AlphaFoldDB" id="B4S574"/>
<keyword evidence="12" id="KW-1185">Reference proteome</keyword>
<dbReference type="GO" id="GO:0009252">
    <property type="term" value="P:peptidoglycan biosynthetic process"/>
    <property type="evidence" value="ECO:0007669"/>
    <property type="project" value="UniProtKB-KW"/>
</dbReference>
<dbReference type="GO" id="GO:0006508">
    <property type="term" value="P:proteolysis"/>
    <property type="evidence" value="ECO:0007669"/>
    <property type="project" value="InterPro"/>
</dbReference>
<dbReference type="Proteomes" id="UP000002725">
    <property type="component" value="Chromosome"/>
</dbReference>
<dbReference type="GO" id="GO:0009002">
    <property type="term" value="F:serine-type D-Ala-D-Ala carboxypeptidase activity"/>
    <property type="evidence" value="ECO:0007669"/>
    <property type="project" value="UniProtKB-EC"/>
</dbReference>
<dbReference type="STRING" id="290512.Paes_2010"/>
<dbReference type="KEGG" id="paa:Paes_2010"/>
<evidence type="ECO:0000313" key="11">
    <source>
        <dbReference type="EMBL" id="ACF47020.1"/>
    </source>
</evidence>
<evidence type="ECO:0000256" key="4">
    <source>
        <dbReference type="ARBA" id="ARBA00022960"/>
    </source>
</evidence>
<reference evidence="11" key="1">
    <citation type="submission" date="2008-06" db="EMBL/GenBank/DDBJ databases">
        <title>Complete sequence of chromosome of Prosthecochloris aestuarii DSM 271.</title>
        <authorList>
            <consortium name="US DOE Joint Genome Institute"/>
            <person name="Lucas S."/>
            <person name="Copeland A."/>
            <person name="Lapidus A."/>
            <person name="Glavina del Rio T."/>
            <person name="Dalin E."/>
            <person name="Tice H."/>
            <person name="Bruce D."/>
            <person name="Goodwin L."/>
            <person name="Pitluck S."/>
            <person name="Schmutz J."/>
            <person name="Larimer F."/>
            <person name="Land M."/>
            <person name="Hauser L."/>
            <person name="Kyrpides N."/>
            <person name="Anderson I."/>
            <person name="Liu Z."/>
            <person name="Li T."/>
            <person name="Zhao F."/>
            <person name="Overmann J."/>
            <person name="Bryant D.A."/>
            <person name="Richardson P."/>
        </authorList>
    </citation>
    <scope>NUCLEOTIDE SEQUENCE [LARGE SCALE GENOMIC DNA]</scope>
    <source>
        <strain evidence="11">DSM 271</strain>
    </source>
</reference>
<evidence type="ECO:0000256" key="8">
    <source>
        <dbReference type="PIRSR" id="PIRSR618044-2"/>
    </source>
</evidence>
<gene>
    <name evidence="11" type="ordered locus">Paes_2010</name>
</gene>
<dbReference type="GO" id="GO:0071555">
    <property type="term" value="P:cell wall organization"/>
    <property type="evidence" value="ECO:0007669"/>
    <property type="project" value="UniProtKB-KW"/>
</dbReference>
<evidence type="ECO:0000256" key="6">
    <source>
        <dbReference type="ARBA" id="ARBA00023316"/>
    </source>
</evidence>
<dbReference type="HOGENOM" id="CLU_027070_7_0_10"/>
<feature type="active site" description="Proton acceptor" evidence="7">
    <location>
        <position position="81"/>
    </location>
</feature>
<dbReference type="PANTHER" id="PTHR21581:SF33">
    <property type="entry name" value="D-ALANYL-D-ALANINE CARBOXYPEPTIDASE DACB"/>
    <property type="match status" value="1"/>
</dbReference>
<keyword evidence="11" id="KW-0645">Protease</keyword>
<feature type="binding site" evidence="8">
    <location>
        <position position="243"/>
    </location>
    <ligand>
        <name>substrate</name>
    </ligand>
</feature>
<keyword evidence="11" id="KW-0121">Carboxypeptidase</keyword>
<evidence type="ECO:0000256" key="2">
    <source>
        <dbReference type="ARBA" id="ARBA00022729"/>
    </source>
</evidence>
<dbReference type="MEROPS" id="S11.004"/>
<feature type="domain" description="Peptidase S11 D-alanyl-D-alanine carboxypeptidase A N-terminal" evidence="10">
    <location>
        <begin position="51"/>
        <end position="273"/>
    </location>
</feature>
<keyword evidence="2" id="KW-0732">Signal</keyword>
<comment type="similarity">
    <text evidence="1 9">Belongs to the peptidase S11 family.</text>
</comment>
<dbReference type="RefSeq" id="WP_012506553.1">
    <property type="nucleotide sequence ID" value="NC_011059.1"/>
</dbReference>
<feature type="active site" evidence="7">
    <location>
        <position position="133"/>
    </location>
</feature>
<sequence>MMKSPLLTGRRSGAVCTMTAVFACLMFFCFPVPSIAEPHAKDSLKVEPLDIASYILKDIGRSTVLLEKDPGTRHEPASLTKILTCIIAIESARLNEFVTIPLEATQVEPTKAGFLPGEKIRLLDLVKAAMVKSSNDAAFAIAIHLGGSVQGFAAMMNAKAAELGLSHSCFTNPAGFDRHQYVGHYSTAGDMLRLTEYAIGNQIFNYIAGLDEVSITEKRSGKIYRLKTSNKLLHRYPYAVGIKTGYTFRAGKCLIARAKKGDRDVVLVMLNARLDRWSVAEELFEKAFSLPGSERAPFGQRSHDMRASLILKGNELQ</sequence>
<keyword evidence="4" id="KW-0133">Cell shape</keyword>
<dbReference type="Gene3D" id="3.40.710.10">
    <property type="entry name" value="DD-peptidase/beta-lactamase superfamily"/>
    <property type="match status" value="1"/>
</dbReference>
<accession>B4S574</accession>
<keyword evidence="3 11" id="KW-0378">Hydrolase</keyword>
<dbReference type="EMBL" id="CP001108">
    <property type="protein sequence ID" value="ACF47020.1"/>
    <property type="molecule type" value="Genomic_DNA"/>
</dbReference>
<keyword evidence="5" id="KW-0573">Peptidoglycan synthesis</keyword>
<dbReference type="eggNOG" id="COG1686">
    <property type="taxonomic scope" value="Bacteria"/>
</dbReference>
<dbReference type="InterPro" id="IPR018044">
    <property type="entry name" value="Peptidase_S11"/>
</dbReference>
<evidence type="ECO:0000259" key="10">
    <source>
        <dbReference type="Pfam" id="PF00768"/>
    </source>
</evidence>
<evidence type="ECO:0000256" key="9">
    <source>
        <dbReference type="RuleBase" id="RU004016"/>
    </source>
</evidence>
<evidence type="ECO:0000256" key="3">
    <source>
        <dbReference type="ARBA" id="ARBA00022801"/>
    </source>
</evidence>
<feature type="active site" description="Acyl-ester intermediate" evidence="7">
    <location>
        <position position="78"/>
    </location>
</feature>
<dbReference type="PANTHER" id="PTHR21581">
    <property type="entry name" value="D-ALANYL-D-ALANINE CARBOXYPEPTIDASE"/>
    <property type="match status" value="1"/>
</dbReference>
<dbReference type="GO" id="GO:0008360">
    <property type="term" value="P:regulation of cell shape"/>
    <property type="evidence" value="ECO:0007669"/>
    <property type="project" value="UniProtKB-KW"/>
</dbReference>
<keyword evidence="6" id="KW-0961">Cell wall biogenesis/degradation</keyword>
<dbReference type="Pfam" id="PF00768">
    <property type="entry name" value="Peptidase_S11"/>
    <property type="match status" value="1"/>
</dbReference>
<dbReference type="InterPro" id="IPR001967">
    <property type="entry name" value="Peptidase_S11_N"/>
</dbReference>
<dbReference type="PROSITE" id="PS51257">
    <property type="entry name" value="PROKAR_LIPOPROTEIN"/>
    <property type="match status" value="1"/>
</dbReference>
<name>B4S574_PROA2</name>
<organism evidence="11 12">
    <name type="scientific">Prosthecochloris aestuarii (strain DSM 271 / SK 413)</name>
    <dbReference type="NCBI Taxonomy" id="290512"/>
    <lineage>
        <taxon>Bacteria</taxon>
        <taxon>Pseudomonadati</taxon>
        <taxon>Chlorobiota</taxon>
        <taxon>Chlorobiia</taxon>
        <taxon>Chlorobiales</taxon>
        <taxon>Chlorobiaceae</taxon>
        <taxon>Prosthecochloris</taxon>
    </lineage>
</organism>
<dbReference type="SUPFAM" id="SSF56601">
    <property type="entry name" value="beta-lactamase/transpeptidase-like"/>
    <property type="match status" value="1"/>
</dbReference>